<dbReference type="RefSeq" id="WP_137312308.1">
    <property type="nucleotide sequence ID" value="NZ_CP040017.1"/>
</dbReference>
<protein>
    <recommendedName>
        <fullName evidence="5">KTSC domain-containing protein</fullName>
    </recommendedName>
</protein>
<reference evidence="1 4" key="2">
    <citation type="submission" date="2020-08" db="EMBL/GenBank/DDBJ databases">
        <title>Genomic Encyclopedia of Type Strains, Phase III (KMG-III): the genomes of soil and plant-associated and newly described type strains.</title>
        <authorList>
            <person name="Whitman W."/>
        </authorList>
    </citation>
    <scope>NUCLEOTIDE SEQUENCE [LARGE SCALE GENOMIC DNA]</scope>
    <source>
        <strain evidence="1 4">CECT 7753</strain>
    </source>
</reference>
<proteinExistence type="predicted"/>
<accession>A0A4V1ED07</accession>
<evidence type="ECO:0000313" key="1">
    <source>
        <dbReference type="EMBL" id="MBB3219318.1"/>
    </source>
</evidence>
<evidence type="ECO:0000313" key="3">
    <source>
        <dbReference type="Proteomes" id="UP000298763"/>
    </source>
</evidence>
<dbReference type="Proteomes" id="UP000584325">
    <property type="component" value="Unassembled WGS sequence"/>
</dbReference>
<dbReference type="AlphaFoldDB" id="A0A4V1ED07"/>
<name>A0A4V1ED07_9BURK</name>
<evidence type="ECO:0000313" key="2">
    <source>
        <dbReference type="EMBL" id="QCP09421.1"/>
    </source>
</evidence>
<dbReference type="EMBL" id="JACHXS010000001">
    <property type="protein sequence ID" value="MBB3219318.1"/>
    <property type="molecule type" value="Genomic_DNA"/>
</dbReference>
<reference evidence="2 3" key="1">
    <citation type="submission" date="2019-05" db="EMBL/GenBank/DDBJ databases">
        <title>Draft Genome Sequences of Six Type Strains of the Genus Massilia.</title>
        <authorList>
            <person name="Miess H."/>
            <person name="Frediansyhah A."/>
            <person name="Gross H."/>
        </authorList>
    </citation>
    <scope>NUCLEOTIDE SEQUENCE [LARGE SCALE GENOMIC DNA]</scope>
    <source>
        <strain evidence="2 3">DSMZ 26121</strain>
    </source>
</reference>
<gene>
    <name evidence="2" type="ORF">FCL38_02525</name>
    <name evidence="1" type="ORF">FHS02_000105</name>
</gene>
<organism evidence="1 4">
    <name type="scientific">Pseudoduganella umbonata</name>
    <dbReference type="NCBI Taxonomy" id="864828"/>
    <lineage>
        <taxon>Bacteria</taxon>
        <taxon>Pseudomonadati</taxon>
        <taxon>Pseudomonadota</taxon>
        <taxon>Betaproteobacteria</taxon>
        <taxon>Burkholderiales</taxon>
        <taxon>Oxalobacteraceae</taxon>
        <taxon>Telluria group</taxon>
        <taxon>Pseudoduganella</taxon>
    </lineage>
</organism>
<dbReference type="OrthoDB" id="7775479at2"/>
<dbReference type="Proteomes" id="UP000298763">
    <property type="component" value="Chromosome"/>
</dbReference>
<dbReference type="EMBL" id="CP040017">
    <property type="protein sequence ID" value="QCP09421.1"/>
    <property type="molecule type" value="Genomic_DNA"/>
</dbReference>
<sequence>MKRYRNLEGHSGVVAYDILPEAIAVKFAGGDVYDYTYRATGRARVETMKALAEAGRGLSTFIARYVRDEYERKHEGGGRSKH</sequence>
<keyword evidence="3" id="KW-1185">Reference proteome</keyword>
<evidence type="ECO:0008006" key="5">
    <source>
        <dbReference type="Google" id="ProtNLM"/>
    </source>
</evidence>
<evidence type="ECO:0000313" key="4">
    <source>
        <dbReference type="Proteomes" id="UP000584325"/>
    </source>
</evidence>